<dbReference type="STRING" id="161895.CPHO_03305"/>
<dbReference type="AlphaFoldDB" id="A0A1L7D1R9"/>
<evidence type="ECO:0000256" key="1">
    <source>
        <dbReference type="SAM" id="Phobius"/>
    </source>
</evidence>
<reference evidence="2 3" key="1">
    <citation type="submission" date="2014-08" db="EMBL/GenBank/DDBJ databases">
        <title>Complete genome sequence of Corynebacterium phocae M408/89/1(T)(=DSM 44612(T)), isolated from the common seal (Phoca vitulina).</title>
        <authorList>
            <person name="Ruckert C."/>
            <person name="Albersmeier A."/>
            <person name="Winkler A."/>
            <person name="Kalinowski J."/>
        </authorList>
    </citation>
    <scope>NUCLEOTIDE SEQUENCE [LARGE SCALE GENOMIC DNA]</scope>
    <source>
        <strain evidence="2 3">M408/89/1</strain>
    </source>
</reference>
<dbReference type="PANTHER" id="PTHR34219:SF1">
    <property type="entry name" value="PEPSY DOMAIN-CONTAINING PROTEIN"/>
    <property type="match status" value="1"/>
</dbReference>
<dbReference type="OrthoDB" id="9791166at2"/>
<feature type="transmembrane region" description="Helical" evidence="1">
    <location>
        <begin position="364"/>
        <end position="397"/>
    </location>
</feature>
<name>A0A1L7D1R9_9CORY</name>
<proteinExistence type="predicted"/>
<protein>
    <submittedName>
        <fullName evidence="2">Membrane protein</fullName>
    </submittedName>
</protein>
<gene>
    <name evidence="2" type="ORF">CPHO_03305</name>
</gene>
<accession>A0A1L7D1R9</accession>
<evidence type="ECO:0000313" key="3">
    <source>
        <dbReference type="Proteomes" id="UP000185491"/>
    </source>
</evidence>
<sequence length="487" mass="52399">MTDVQASTGAKKSGLAPLIRRIHFYAGMFIGPFIIIAALTGALYALAPTMENVVYRDILKVAATDHPVSLEEQVTNAQAQYPDMELAQVWPAAEPQDSTRVLLADPELEGGRLRSIFVNPGTGEVIGDEASYSGLGELPLRKLISEAHHDLYLGPPGELYAELAASWMWFVALGGVFLWLKRVGGKRFFTGRSGSAKASRNWWTNVHGIIGAGLLVAMLGLSVTGLTWAPFSGNNVGKTVEFFGWKSAPVNTALDPAKAAAPASGHEHHHGAAAAEEEVETYTAAELASHVDTVWATAKSEGLTGSLRLFPPKDTDHAWQASERWTPWRMTSDAVSINPATGAVVDRLPFNQLPLFSKLTSWGIYLHMGILFGLPLQILLFFTGIGITALCLIGYVLWFKRGTRAGAIAGVPGPYQPLGTRDKLLVALFLLTVGVYLPVFGVSLAAMLLADWVLSRRVKALATRAHTPKQAASKQAVSEDPELLPTS</sequence>
<feature type="transmembrane region" description="Helical" evidence="1">
    <location>
        <begin position="201"/>
        <end position="223"/>
    </location>
</feature>
<dbReference type="Pfam" id="PF03929">
    <property type="entry name" value="PepSY_TM"/>
    <property type="match status" value="1"/>
</dbReference>
<dbReference type="KEGG" id="cpho:CPHO_03305"/>
<organism evidence="2 3">
    <name type="scientific">Corynebacterium phocae</name>
    <dbReference type="NCBI Taxonomy" id="161895"/>
    <lineage>
        <taxon>Bacteria</taxon>
        <taxon>Bacillati</taxon>
        <taxon>Actinomycetota</taxon>
        <taxon>Actinomycetes</taxon>
        <taxon>Mycobacteriales</taxon>
        <taxon>Corynebacteriaceae</taxon>
        <taxon>Corynebacterium</taxon>
    </lineage>
</organism>
<dbReference type="InterPro" id="IPR005625">
    <property type="entry name" value="PepSY-ass_TM"/>
</dbReference>
<dbReference type="Proteomes" id="UP000185491">
    <property type="component" value="Chromosome"/>
</dbReference>
<dbReference type="PANTHER" id="PTHR34219">
    <property type="entry name" value="IRON-REGULATED INNER MEMBRANE PROTEIN-RELATED"/>
    <property type="match status" value="1"/>
</dbReference>
<dbReference type="EMBL" id="CP009249">
    <property type="protein sequence ID" value="APT92079.1"/>
    <property type="molecule type" value="Genomic_DNA"/>
</dbReference>
<feature type="transmembrane region" description="Helical" evidence="1">
    <location>
        <begin position="159"/>
        <end position="180"/>
    </location>
</feature>
<evidence type="ECO:0000313" key="2">
    <source>
        <dbReference type="EMBL" id="APT92079.1"/>
    </source>
</evidence>
<keyword evidence="1" id="KW-1133">Transmembrane helix</keyword>
<feature type="transmembrane region" description="Helical" evidence="1">
    <location>
        <begin position="424"/>
        <end position="449"/>
    </location>
</feature>
<dbReference type="RefSeq" id="WP_075733192.1">
    <property type="nucleotide sequence ID" value="NZ_CP009249.1"/>
</dbReference>
<keyword evidence="1" id="KW-0812">Transmembrane</keyword>
<keyword evidence="1" id="KW-0472">Membrane</keyword>
<keyword evidence="3" id="KW-1185">Reference proteome</keyword>
<feature type="transmembrane region" description="Helical" evidence="1">
    <location>
        <begin position="22"/>
        <end position="47"/>
    </location>
</feature>